<organism evidence="2 3">
    <name type="scientific">Mycolicibacterium fluoranthenivorans</name>
    <dbReference type="NCBI Taxonomy" id="258505"/>
    <lineage>
        <taxon>Bacteria</taxon>
        <taxon>Bacillati</taxon>
        <taxon>Actinomycetota</taxon>
        <taxon>Actinomycetes</taxon>
        <taxon>Mycobacteriales</taxon>
        <taxon>Mycobacteriaceae</taxon>
        <taxon>Mycolicibacterium</taxon>
    </lineage>
</organism>
<gene>
    <name evidence="2" type="ORF">SAMN02799620_02464</name>
</gene>
<dbReference type="AlphaFoldDB" id="A0A1G4W628"/>
<sequence length="290" mass="30291">MKVRLHPSEREFGAVVDVVYRPDPVAYTVELTTLRVPAADGSRILLSVADGDAAIGAAVQVSNAALLTSGLAPAHATDVAAALADDHPRLPAVRGTRCSSTAFVTAWSALTGAAVELTDVEPLYRLVDLAAPSGVAGESRLAVGREVELLVDWLDAFFVEAFGLPSDRTARRAYLDEIAVADGDIVVWTAGSAPVSMARVHAPLAGVSRIGPVYTPPVHRGHGYAAAVTAAAARHAHRRGADEVVLFADAANPLANRVYQRIGFTAVDEHLQYAFTPCGGRDPAPSCTAT</sequence>
<dbReference type="Proteomes" id="UP000199707">
    <property type="component" value="Unassembled WGS sequence"/>
</dbReference>
<dbReference type="EMBL" id="FMUB01000004">
    <property type="protein sequence ID" value="SCX17340.1"/>
    <property type="molecule type" value="Genomic_DNA"/>
</dbReference>
<dbReference type="Pfam" id="PF00583">
    <property type="entry name" value="Acetyltransf_1"/>
    <property type="match status" value="1"/>
</dbReference>
<dbReference type="Gene3D" id="3.40.630.30">
    <property type="match status" value="1"/>
</dbReference>
<dbReference type="InterPro" id="IPR016181">
    <property type="entry name" value="Acyl_CoA_acyltransferase"/>
</dbReference>
<reference evidence="3" key="1">
    <citation type="submission" date="2016-10" db="EMBL/GenBank/DDBJ databases">
        <authorList>
            <person name="Varghese N."/>
            <person name="Submissions S."/>
        </authorList>
    </citation>
    <scope>NUCLEOTIDE SEQUENCE [LARGE SCALE GENOMIC DNA]</scope>
    <source>
        <strain evidence="3">UNC267MFSha1.1M11</strain>
    </source>
</reference>
<feature type="domain" description="N-acetyltransferase" evidence="1">
    <location>
        <begin position="137"/>
        <end position="285"/>
    </location>
</feature>
<dbReference type="GO" id="GO:0016747">
    <property type="term" value="F:acyltransferase activity, transferring groups other than amino-acyl groups"/>
    <property type="evidence" value="ECO:0007669"/>
    <property type="project" value="InterPro"/>
</dbReference>
<dbReference type="STRING" id="1502745.SAMN02799620_02464"/>
<proteinExistence type="predicted"/>
<dbReference type="PROSITE" id="PS51186">
    <property type="entry name" value="GNAT"/>
    <property type="match status" value="1"/>
</dbReference>
<evidence type="ECO:0000259" key="1">
    <source>
        <dbReference type="PROSITE" id="PS51186"/>
    </source>
</evidence>
<dbReference type="RefSeq" id="WP_090357094.1">
    <property type="nucleotide sequence ID" value="NZ_FMUB01000004.1"/>
</dbReference>
<evidence type="ECO:0000313" key="2">
    <source>
        <dbReference type="EMBL" id="SCX17340.1"/>
    </source>
</evidence>
<name>A0A1G4W628_9MYCO</name>
<dbReference type="SUPFAM" id="SSF55729">
    <property type="entry name" value="Acyl-CoA N-acyltransferases (Nat)"/>
    <property type="match status" value="1"/>
</dbReference>
<evidence type="ECO:0000313" key="3">
    <source>
        <dbReference type="Proteomes" id="UP000199707"/>
    </source>
</evidence>
<protein>
    <submittedName>
        <fullName evidence="2">FR47-like protein</fullName>
    </submittedName>
</protein>
<accession>A0A1G4W628</accession>
<dbReference type="InterPro" id="IPR000182">
    <property type="entry name" value="GNAT_dom"/>
</dbReference>